<dbReference type="InterPro" id="IPR024079">
    <property type="entry name" value="MetalloPept_cat_dom_sf"/>
</dbReference>
<proteinExistence type="predicted"/>
<accession>A0A3B0S7R1</accession>
<evidence type="ECO:0008006" key="2">
    <source>
        <dbReference type="Google" id="ProtNLM"/>
    </source>
</evidence>
<evidence type="ECO:0000313" key="1">
    <source>
        <dbReference type="EMBL" id="VAV92393.1"/>
    </source>
</evidence>
<reference evidence="1" key="1">
    <citation type="submission" date="2018-06" db="EMBL/GenBank/DDBJ databases">
        <authorList>
            <person name="Zhirakovskaya E."/>
        </authorList>
    </citation>
    <scope>NUCLEOTIDE SEQUENCE</scope>
</reference>
<dbReference type="AlphaFoldDB" id="A0A3B0S7R1"/>
<organism evidence="1">
    <name type="scientific">hydrothermal vent metagenome</name>
    <dbReference type="NCBI Taxonomy" id="652676"/>
    <lineage>
        <taxon>unclassified sequences</taxon>
        <taxon>metagenomes</taxon>
        <taxon>ecological metagenomes</taxon>
    </lineage>
</organism>
<protein>
    <recommendedName>
        <fullName evidence="2">Peptidase M10 metallopeptidase domain-containing protein</fullName>
    </recommendedName>
</protein>
<dbReference type="Gene3D" id="3.40.390.10">
    <property type="entry name" value="Collagenase (Catalytic Domain)"/>
    <property type="match status" value="1"/>
</dbReference>
<dbReference type="GO" id="GO:0008237">
    <property type="term" value="F:metallopeptidase activity"/>
    <property type="evidence" value="ECO:0007669"/>
    <property type="project" value="InterPro"/>
</dbReference>
<name>A0A3B0S7R1_9ZZZZ</name>
<sequence>MTPGSILSEWCLQPTRCSCVRLFVPLVLLLSACSNTGVSNAPSEVAPDDDPIIISISLYILDDADGGAESPLSSKRQIAEIEEIADRMNTIWEQAGIVLDVETVARIDIPANVLIDLVAGDTTSFIDAASRGAFVVPRPAAINGFYLGRIGTANGLTPLGTRIFFVADEPTVNDERVSSHEIGHIFGLHHVLDNSGQLMFSGTNGTELDAAEQSVARYSIEGILDGVR</sequence>
<dbReference type="EMBL" id="UOEK01000025">
    <property type="protein sequence ID" value="VAV92393.1"/>
    <property type="molecule type" value="Genomic_DNA"/>
</dbReference>
<dbReference type="SUPFAM" id="SSF55486">
    <property type="entry name" value="Metalloproteases ('zincins'), catalytic domain"/>
    <property type="match status" value="1"/>
</dbReference>
<gene>
    <name evidence="1" type="ORF">MNBD_ACTINO02-1442</name>
</gene>